<feature type="chain" id="PRO_5003394920" evidence="2">
    <location>
        <begin position="23"/>
        <end position="286"/>
    </location>
</feature>
<evidence type="ECO:0000256" key="1">
    <source>
        <dbReference type="SAM" id="MobiDB-lite"/>
    </source>
</evidence>
<gene>
    <name evidence="3" type="ORF">TvY486_0016240</name>
</gene>
<accession>F9WMZ7</accession>
<evidence type="ECO:0000313" key="4">
    <source>
        <dbReference type="Proteomes" id="UP000009027"/>
    </source>
</evidence>
<feature type="signal peptide" evidence="2">
    <location>
        <begin position="1"/>
        <end position="22"/>
    </location>
</feature>
<name>F9WMZ7_TRYVY</name>
<dbReference type="AlphaFoldDB" id="F9WMZ7"/>
<keyword evidence="2" id="KW-0732">Signal</keyword>
<evidence type="ECO:0000256" key="2">
    <source>
        <dbReference type="SAM" id="SignalP"/>
    </source>
</evidence>
<feature type="compositionally biased region" description="Basic and acidic residues" evidence="1">
    <location>
        <begin position="154"/>
        <end position="167"/>
    </location>
</feature>
<dbReference type="VEuPathDB" id="TriTrypDB:TvY486_0016240"/>
<evidence type="ECO:0000313" key="3">
    <source>
        <dbReference type="EMBL" id="CCD18910.1"/>
    </source>
</evidence>
<keyword evidence="4" id="KW-1185">Reference proteome</keyword>
<feature type="region of interest" description="Disordered" evidence="1">
    <location>
        <begin position="142"/>
        <end position="225"/>
    </location>
</feature>
<reference evidence="3 4" key="1">
    <citation type="journal article" date="2012" name="Proc. Natl. Acad. Sci. U.S.A.">
        <title>Antigenic diversity is generated by distinct evolutionary mechanisms in African trypanosome species.</title>
        <authorList>
            <person name="Jackson A.P."/>
            <person name="Berry A."/>
            <person name="Aslett M."/>
            <person name="Allison H.C."/>
            <person name="Burton P."/>
            <person name="Vavrova-Anderson J."/>
            <person name="Brown R."/>
            <person name="Browne H."/>
            <person name="Corton N."/>
            <person name="Hauser H."/>
            <person name="Gamble J."/>
            <person name="Gilderthorp R."/>
            <person name="Marcello L."/>
            <person name="McQuillan J."/>
            <person name="Otto T.D."/>
            <person name="Quail M.A."/>
            <person name="Sanders M.J."/>
            <person name="van Tonder A."/>
            <person name="Ginger M.L."/>
            <person name="Field M.C."/>
            <person name="Barry J.D."/>
            <person name="Hertz-Fowler C."/>
            <person name="Berriman M."/>
        </authorList>
    </citation>
    <scope>NUCLEOTIDE SEQUENCE</scope>
    <source>
        <strain evidence="3 4">Y486</strain>
    </source>
</reference>
<dbReference type="EMBL" id="CAEX01002164">
    <property type="protein sequence ID" value="CCD18910.1"/>
    <property type="molecule type" value="Genomic_DNA"/>
</dbReference>
<sequence>MFCSPVGGLLLLLAIILHAARGSNEMSVAFPGDGGLHSVRFYSCKPTDRGNDRQCVIVKGDTLTLWCPSPEFLGHNLTGCTYFHHNKIVACSASENSYMLFKCPPQPGAGGGGRGTCSLLSSAKALLMDCMQLGIVKVNSTAEESAGAESDAYESTRRRDTGERPGKVELAPSSSPNGVKKPTPLNHEVVTQYQTDSEQAAPGSVSPEGSRPERREYTTEPETSLPGLQDLKEHLKRLEDTIHQEGDDAINVSMLPGHINTTDKLLMQSCAAAAGMLCARLVLATV</sequence>
<proteinExistence type="predicted"/>
<organism evidence="3 4">
    <name type="scientific">Trypanosoma vivax (strain Y486)</name>
    <dbReference type="NCBI Taxonomy" id="1055687"/>
    <lineage>
        <taxon>Eukaryota</taxon>
        <taxon>Discoba</taxon>
        <taxon>Euglenozoa</taxon>
        <taxon>Kinetoplastea</taxon>
        <taxon>Metakinetoplastina</taxon>
        <taxon>Trypanosomatida</taxon>
        <taxon>Trypanosomatidae</taxon>
        <taxon>Trypanosoma</taxon>
        <taxon>Duttonella</taxon>
    </lineage>
</organism>
<protein>
    <submittedName>
        <fullName evidence="3">Uncharacterized protein</fullName>
    </submittedName>
</protein>
<feature type="compositionally biased region" description="Polar residues" evidence="1">
    <location>
        <begin position="189"/>
        <end position="198"/>
    </location>
</feature>
<dbReference type="Proteomes" id="UP000009027">
    <property type="component" value="Unassembled WGS sequence"/>
</dbReference>